<organism evidence="2 3">
    <name type="scientific">Allomyces macrogynus (strain ATCC 38327)</name>
    <name type="common">Allomyces javanicus var. macrogynus</name>
    <dbReference type="NCBI Taxonomy" id="578462"/>
    <lineage>
        <taxon>Eukaryota</taxon>
        <taxon>Fungi</taxon>
        <taxon>Fungi incertae sedis</taxon>
        <taxon>Blastocladiomycota</taxon>
        <taxon>Blastocladiomycetes</taxon>
        <taxon>Blastocladiales</taxon>
        <taxon>Blastocladiaceae</taxon>
        <taxon>Allomyces</taxon>
    </lineage>
</organism>
<evidence type="ECO:0000313" key="2">
    <source>
        <dbReference type="EMBL" id="KNE71803.1"/>
    </source>
</evidence>
<sequence>MNPFDQIPAARAVPDGVVDRAAELLRVYVAKVGSAKASDPFLLRACLSLAASENAVPLSDSKDLQVKTKKQQQDFSKAMASLRNTVSSTSGTAGDAASGNQLNMALVAVGATQIPLRAIDAMVQHATQKLREDGTIPRIQTSLDEASLFKYQLAATYLIAEATKSAPSKASFAKVAKLPLSSFDAIVARTRLDCADLLERMTSPSTPKKRAREPADDGTLEKENADELRDTDPLAPPSLSLTRSRSNVKRIKLDVASDSVADDGESPLRGRQSRQLATPTLEPDAADDTPTLRRTSPWLAGKSHAMDVLASRSRPVARTPPRAIAVIVPVMRRSAAAATPGTRLQERMQQSGAPTPSRRAPQTPHVPSKLRLRAVPPTSEYRVGSNADQRAVDAADAHDARHDCAGRDCAR</sequence>
<dbReference type="EMBL" id="GG745374">
    <property type="protein sequence ID" value="KNE71803.1"/>
    <property type="molecule type" value="Genomic_DNA"/>
</dbReference>
<protein>
    <submittedName>
        <fullName evidence="2">Uncharacterized protein</fullName>
    </submittedName>
</protein>
<evidence type="ECO:0000313" key="3">
    <source>
        <dbReference type="Proteomes" id="UP000054350"/>
    </source>
</evidence>
<gene>
    <name evidence="2" type="ORF">AMAG_16108</name>
</gene>
<feature type="region of interest" description="Disordered" evidence="1">
    <location>
        <begin position="199"/>
        <end position="245"/>
    </location>
</feature>
<dbReference type="Proteomes" id="UP000054350">
    <property type="component" value="Unassembled WGS sequence"/>
</dbReference>
<dbReference type="AlphaFoldDB" id="A0A0L0TAG0"/>
<name>A0A0L0TAG0_ALLM3</name>
<dbReference type="OrthoDB" id="10376778at2759"/>
<evidence type="ECO:0000256" key="1">
    <source>
        <dbReference type="SAM" id="MobiDB-lite"/>
    </source>
</evidence>
<feature type="compositionally biased region" description="Basic and acidic residues" evidence="1">
    <location>
        <begin position="390"/>
        <end position="411"/>
    </location>
</feature>
<feature type="compositionally biased region" description="Basic and acidic residues" evidence="1">
    <location>
        <begin position="212"/>
        <end position="232"/>
    </location>
</feature>
<accession>A0A0L0TAG0</accession>
<reference evidence="3" key="2">
    <citation type="submission" date="2009-11" db="EMBL/GenBank/DDBJ databases">
        <title>The Genome Sequence of Allomyces macrogynus strain ATCC 38327.</title>
        <authorList>
            <consortium name="The Broad Institute Genome Sequencing Platform"/>
            <person name="Russ C."/>
            <person name="Cuomo C."/>
            <person name="Shea T."/>
            <person name="Young S.K."/>
            <person name="Zeng Q."/>
            <person name="Koehrsen M."/>
            <person name="Haas B."/>
            <person name="Borodovsky M."/>
            <person name="Guigo R."/>
            <person name="Alvarado L."/>
            <person name="Berlin A."/>
            <person name="Borenstein D."/>
            <person name="Chen Z."/>
            <person name="Engels R."/>
            <person name="Freedman E."/>
            <person name="Gellesch M."/>
            <person name="Goldberg J."/>
            <person name="Griggs A."/>
            <person name="Gujja S."/>
            <person name="Heiman D."/>
            <person name="Hepburn T."/>
            <person name="Howarth C."/>
            <person name="Jen D."/>
            <person name="Larson L."/>
            <person name="Lewis B."/>
            <person name="Mehta T."/>
            <person name="Park D."/>
            <person name="Pearson M."/>
            <person name="Roberts A."/>
            <person name="Saif S."/>
            <person name="Shenoy N."/>
            <person name="Sisk P."/>
            <person name="Stolte C."/>
            <person name="Sykes S."/>
            <person name="Walk T."/>
            <person name="White J."/>
            <person name="Yandava C."/>
            <person name="Burger G."/>
            <person name="Gray M.W."/>
            <person name="Holland P.W.H."/>
            <person name="King N."/>
            <person name="Lang F.B.F."/>
            <person name="Roger A.J."/>
            <person name="Ruiz-Trillo I."/>
            <person name="Lander E."/>
            <person name="Nusbaum C."/>
        </authorList>
    </citation>
    <scope>NUCLEOTIDE SEQUENCE [LARGE SCALE GENOMIC DNA]</scope>
    <source>
        <strain evidence="3">ATCC 38327</strain>
    </source>
</reference>
<feature type="region of interest" description="Disordered" evidence="1">
    <location>
        <begin position="337"/>
        <end position="411"/>
    </location>
</feature>
<proteinExistence type="predicted"/>
<reference evidence="2 3" key="1">
    <citation type="submission" date="2009-11" db="EMBL/GenBank/DDBJ databases">
        <title>Annotation of Allomyces macrogynus ATCC 38327.</title>
        <authorList>
            <consortium name="The Broad Institute Genome Sequencing Platform"/>
            <person name="Russ C."/>
            <person name="Cuomo C."/>
            <person name="Burger G."/>
            <person name="Gray M.W."/>
            <person name="Holland P.W.H."/>
            <person name="King N."/>
            <person name="Lang F.B.F."/>
            <person name="Roger A.J."/>
            <person name="Ruiz-Trillo I."/>
            <person name="Young S.K."/>
            <person name="Zeng Q."/>
            <person name="Gargeya S."/>
            <person name="Fitzgerald M."/>
            <person name="Haas B."/>
            <person name="Abouelleil A."/>
            <person name="Alvarado L."/>
            <person name="Arachchi H.M."/>
            <person name="Berlin A."/>
            <person name="Chapman S.B."/>
            <person name="Gearin G."/>
            <person name="Goldberg J."/>
            <person name="Griggs A."/>
            <person name="Gujja S."/>
            <person name="Hansen M."/>
            <person name="Heiman D."/>
            <person name="Howarth C."/>
            <person name="Larimer J."/>
            <person name="Lui A."/>
            <person name="MacDonald P.J.P."/>
            <person name="McCowen C."/>
            <person name="Montmayeur A."/>
            <person name="Murphy C."/>
            <person name="Neiman D."/>
            <person name="Pearson M."/>
            <person name="Priest M."/>
            <person name="Roberts A."/>
            <person name="Saif S."/>
            <person name="Shea T."/>
            <person name="Sisk P."/>
            <person name="Stolte C."/>
            <person name="Sykes S."/>
            <person name="Wortman J."/>
            <person name="Nusbaum C."/>
            <person name="Birren B."/>
        </authorList>
    </citation>
    <scope>NUCLEOTIDE SEQUENCE [LARGE SCALE GENOMIC DNA]</scope>
    <source>
        <strain evidence="2 3">ATCC 38327</strain>
    </source>
</reference>
<feature type="region of interest" description="Disordered" evidence="1">
    <location>
        <begin position="257"/>
        <end position="299"/>
    </location>
</feature>
<dbReference type="VEuPathDB" id="FungiDB:AMAG_16108"/>
<keyword evidence="3" id="KW-1185">Reference proteome</keyword>